<name>A0A4S8IGV6_MUSBA</name>
<keyword evidence="1" id="KW-0812">Transmembrane</keyword>
<keyword evidence="3" id="KW-1185">Reference proteome</keyword>
<organism evidence="2 3">
    <name type="scientific">Musa balbisiana</name>
    <name type="common">Banana</name>
    <dbReference type="NCBI Taxonomy" id="52838"/>
    <lineage>
        <taxon>Eukaryota</taxon>
        <taxon>Viridiplantae</taxon>
        <taxon>Streptophyta</taxon>
        <taxon>Embryophyta</taxon>
        <taxon>Tracheophyta</taxon>
        <taxon>Spermatophyta</taxon>
        <taxon>Magnoliopsida</taxon>
        <taxon>Liliopsida</taxon>
        <taxon>Zingiberales</taxon>
        <taxon>Musaceae</taxon>
        <taxon>Musa</taxon>
    </lineage>
</organism>
<protein>
    <submittedName>
        <fullName evidence="2">Uncharacterized protein</fullName>
    </submittedName>
</protein>
<evidence type="ECO:0000313" key="3">
    <source>
        <dbReference type="Proteomes" id="UP000317650"/>
    </source>
</evidence>
<dbReference type="EMBL" id="PYDT01000010">
    <property type="protein sequence ID" value="THU47537.1"/>
    <property type="molecule type" value="Genomic_DNA"/>
</dbReference>
<reference evidence="2 3" key="1">
    <citation type="journal article" date="2019" name="Nat. Plants">
        <title>Genome sequencing of Musa balbisiana reveals subgenome evolution and function divergence in polyploid bananas.</title>
        <authorList>
            <person name="Yao X."/>
        </authorList>
    </citation>
    <scope>NUCLEOTIDE SEQUENCE [LARGE SCALE GENOMIC DNA]</scope>
    <source>
        <strain evidence="3">cv. DH-PKW</strain>
        <tissue evidence="2">Leaves</tissue>
    </source>
</reference>
<keyword evidence="1" id="KW-1133">Transmembrane helix</keyword>
<proteinExistence type="predicted"/>
<accession>A0A4S8IGV6</accession>
<gene>
    <name evidence="2" type="ORF">C4D60_Mb09t16600</name>
</gene>
<keyword evidence="1" id="KW-0472">Membrane</keyword>
<sequence>MGCSGWRSRARAFHAHILLLVKTLLVLHVPIFSTMHNQSHGVCACVIRKNELLSRIGRLEATIGEVGEVDKKVECCQNVESALKSKFDVDVDQGNHHHSLNWRQSCMI</sequence>
<dbReference type="AlphaFoldDB" id="A0A4S8IGV6"/>
<feature type="transmembrane region" description="Helical" evidence="1">
    <location>
        <begin position="12"/>
        <end position="33"/>
    </location>
</feature>
<comment type="caution">
    <text evidence="2">The sequence shown here is derived from an EMBL/GenBank/DDBJ whole genome shotgun (WGS) entry which is preliminary data.</text>
</comment>
<dbReference type="Proteomes" id="UP000317650">
    <property type="component" value="Chromosome 9"/>
</dbReference>
<evidence type="ECO:0000256" key="1">
    <source>
        <dbReference type="SAM" id="Phobius"/>
    </source>
</evidence>
<evidence type="ECO:0000313" key="2">
    <source>
        <dbReference type="EMBL" id="THU47537.1"/>
    </source>
</evidence>